<evidence type="ECO:0000256" key="5">
    <source>
        <dbReference type="ARBA" id="ARBA00022500"/>
    </source>
</evidence>
<dbReference type="GO" id="GO:0009425">
    <property type="term" value="C:bacterial-type flagellum basal body"/>
    <property type="evidence" value="ECO:0007669"/>
    <property type="project" value="InterPro"/>
</dbReference>
<dbReference type="Proteomes" id="UP000093281">
    <property type="component" value="Unassembled WGS sequence"/>
</dbReference>
<reference evidence="11 13" key="3">
    <citation type="submission" date="2019-05" db="EMBL/GenBank/DDBJ databases">
        <title>Arcobacter cibarius and Arcobacter thereius providing challenges in identification an antibiotic susceptibility and Quinolone resistance.</title>
        <authorList>
            <person name="Busch A."/>
            <person name="Hanel I."/>
            <person name="Hotzel H."/>
            <person name="Tomaso H."/>
        </authorList>
    </citation>
    <scope>NUCLEOTIDE SEQUENCE [LARGE SCALE GENOMIC DNA]</scope>
    <source>
        <strain evidence="11 13">17CS1191_2</strain>
    </source>
</reference>
<accession>A0A1C0B935</accession>
<name>A0A1C0B935_9BACT</name>
<keyword evidence="6" id="KW-0283">Flagellar rotation</keyword>
<protein>
    <recommendedName>
        <fullName evidence="3">Flagellar motor switch protein FliN</fullName>
    </recommendedName>
</protein>
<dbReference type="GO" id="GO:0003774">
    <property type="term" value="F:cytoskeletal motor activity"/>
    <property type="evidence" value="ECO:0007669"/>
    <property type="project" value="InterPro"/>
</dbReference>
<dbReference type="RefSeq" id="WP_066182929.1">
    <property type="nucleotide sequence ID" value="NZ_LCUJ01000001.1"/>
</dbReference>
<dbReference type="InterPro" id="IPR001172">
    <property type="entry name" value="FliN_T3SS_HrcQb"/>
</dbReference>
<evidence type="ECO:0000313" key="12">
    <source>
        <dbReference type="Proteomes" id="UP000093281"/>
    </source>
</evidence>
<evidence type="ECO:0000256" key="1">
    <source>
        <dbReference type="ARBA" id="ARBA00004413"/>
    </source>
</evidence>
<sequence length="286" mass="31747">MVSDLSQLFKNELANTLEQLLGKKSQVKDVKKLENAFESEKFIECDVKIEFKNIKGNFIFLIPTKSAVNFEYLMLGGMGDIKEDIDDETTDAINEIVSNICGAFSTSVNAQGLADVNGVKTEVKSVNIIEKAKIKTGDMFKFDLLLDSEENPVVLYFDKAIAPFFSSITGYKEATKQVATENSLPAQSSNKSIQGVANPSKNLELLYHVKLKLSVRLGSKIVLLKDILRWDVGEIIELEQMVNEPLEILINGVKIGEGEAVIVEGKFGIKIRRIINEDLQLDKIGL</sequence>
<comment type="caution">
    <text evidence="10">The sequence shown here is derived from an EMBL/GenBank/DDBJ whole genome shotgun (WGS) entry which is preliminary data.</text>
</comment>
<keyword evidence="10" id="KW-0969">Cilium</keyword>
<dbReference type="AlphaFoldDB" id="A0A1C0B935"/>
<evidence type="ECO:0000256" key="3">
    <source>
        <dbReference type="ARBA" id="ARBA00021897"/>
    </source>
</evidence>
<dbReference type="STRING" id="544718.AAX25_00961"/>
<reference evidence="10" key="2">
    <citation type="submission" date="2015-05" db="EMBL/GenBank/DDBJ databases">
        <authorList>
            <person name="Wang D.B."/>
            <person name="Wang M."/>
        </authorList>
    </citation>
    <scope>NUCLEOTIDE SEQUENCE [LARGE SCALE GENOMIC DNA]</scope>
    <source>
        <strain evidence="10">DU22</strain>
    </source>
</reference>
<evidence type="ECO:0000256" key="6">
    <source>
        <dbReference type="ARBA" id="ARBA00022779"/>
    </source>
</evidence>
<proteinExistence type="inferred from homology"/>
<comment type="similarity">
    <text evidence="2">Belongs to the FliN/MopA/SpaO family.</text>
</comment>
<dbReference type="SUPFAM" id="SSF101801">
    <property type="entry name" value="Surface presentation of antigens (SPOA)"/>
    <property type="match status" value="1"/>
</dbReference>
<dbReference type="SUPFAM" id="SSF103039">
    <property type="entry name" value="CheC-like"/>
    <property type="match status" value="1"/>
</dbReference>
<keyword evidence="10" id="KW-0282">Flagellum</keyword>
<dbReference type="InterPro" id="IPR051469">
    <property type="entry name" value="FliN/MopA/SpaO"/>
</dbReference>
<reference evidence="12" key="1">
    <citation type="submission" date="2015-05" db="EMBL/GenBank/DDBJ databases">
        <authorList>
            <person name="Rovetto F."/>
            <person name="Cocolin L."/>
            <person name="Illeghems K."/>
            <person name="Van Nieuwerburgh F."/>
            <person name="Houf K."/>
        </authorList>
    </citation>
    <scope>NUCLEOTIDE SEQUENCE [LARGE SCALE GENOMIC DNA]</scope>
    <source>
        <strain evidence="12">DU22</strain>
    </source>
</reference>
<dbReference type="GO" id="GO:0071973">
    <property type="term" value="P:bacterial-type flagellum-dependent cell motility"/>
    <property type="evidence" value="ECO:0007669"/>
    <property type="project" value="InterPro"/>
</dbReference>
<dbReference type="GO" id="GO:0006935">
    <property type="term" value="P:chemotaxis"/>
    <property type="evidence" value="ECO:0007669"/>
    <property type="project" value="UniProtKB-KW"/>
</dbReference>
<dbReference type="PRINTS" id="PR00956">
    <property type="entry name" value="FLGMOTORFLIN"/>
</dbReference>
<dbReference type="PANTHER" id="PTHR43484:SF1">
    <property type="entry name" value="FLAGELLAR MOTOR SWITCH PROTEIN FLIN"/>
    <property type="match status" value="1"/>
</dbReference>
<dbReference type="PATRIC" id="fig|544718.43.peg.940"/>
<dbReference type="EMBL" id="VBUF01000002">
    <property type="protein sequence ID" value="TLS72329.1"/>
    <property type="molecule type" value="Genomic_DNA"/>
</dbReference>
<dbReference type="OrthoDB" id="9773459at2"/>
<organism evidence="10 12">
    <name type="scientific">Aliarcobacter thereius</name>
    <dbReference type="NCBI Taxonomy" id="544718"/>
    <lineage>
        <taxon>Bacteria</taxon>
        <taxon>Pseudomonadati</taxon>
        <taxon>Campylobacterota</taxon>
        <taxon>Epsilonproteobacteria</taxon>
        <taxon>Campylobacterales</taxon>
        <taxon>Arcobacteraceae</taxon>
        <taxon>Aliarcobacter</taxon>
    </lineage>
</organism>
<evidence type="ECO:0000256" key="7">
    <source>
        <dbReference type="ARBA" id="ARBA00023136"/>
    </source>
</evidence>
<evidence type="ECO:0000313" key="13">
    <source>
        <dbReference type="Proteomes" id="UP000308001"/>
    </source>
</evidence>
<dbReference type="InterPro" id="IPR001543">
    <property type="entry name" value="FliN-like_C"/>
</dbReference>
<comment type="subcellular location">
    <subcellularLocation>
        <location evidence="1">Cell membrane</location>
        <topology evidence="1">Peripheral membrane protein</topology>
        <orientation evidence="1">Cytoplasmic side</orientation>
    </subcellularLocation>
</comment>
<evidence type="ECO:0000313" key="11">
    <source>
        <dbReference type="EMBL" id="TLS72329.1"/>
    </source>
</evidence>
<dbReference type="Pfam" id="PF01052">
    <property type="entry name" value="FliMN_C"/>
    <property type="match status" value="1"/>
</dbReference>
<dbReference type="Gene3D" id="2.30.330.10">
    <property type="entry name" value="SpoA-like"/>
    <property type="match status" value="1"/>
</dbReference>
<evidence type="ECO:0000256" key="8">
    <source>
        <dbReference type="ARBA" id="ARBA00025044"/>
    </source>
</evidence>
<dbReference type="InterPro" id="IPR028976">
    <property type="entry name" value="CheC-like_sf"/>
</dbReference>
<evidence type="ECO:0000259" key="9">
    <source>
        <dbReference type="Pfam" id="PF01052"/>
    </source>
</evidence>
<evidence type="ECO:0000313" key="10">
    <source>
        <dbReference type="EMBL" id="OCM00119.1"/>
    </source>
</evidence>
<feature type="domain" description="Flagellar motor switch protein FliN-like C-terminal" evidence="9">
    <location>
        <begin position="205"/>
        <end position="275"/>
    </location>
</feature>
<evidence type="ECO:0000256" key="4">
    <source>
        <dbReference type="ARBA" id="ARBA00022475"/>
    </source>
</evidence>
<dbReference type="Gene3D" id="3.40.1550.10">
    <property type="entry name" value="CheC-like"/>
    <property type="match status" value="1"/>
</dbReference>
<evidence type="ECO:0000256" key="2">
    <source>
        <dbReference type="ARBA" id="ARBA00009226"/>
    </source>
</evidence>
<keyword evidence="4" id="KW-1003">Cell membrane</keyword>
<dbReference type="EMBL" id="LCUJ01000001">
    <property type="protein sequence ID" value="OCM00119.1"/>
    <property type="molecule type" value="Genomic_DNA"/>
</dbReference>
<keyword evidence="7" id="KW-0472">Membrane</keyword>
<keyword evidence="5" id="KW-0145">Chemotaxis</keyword>
<dbReference type="PANTHER" id="PTHR43484">
    <property type="match status" value="1"/>
</dbReference>
<dbReference type="GO" id="GO:0005886">
    <property type="term" value="C:plasma membrane"/>
    <property type="evidence" value="ECO:0007669"/>
    <property type="project" value="UniProtKB-SubCell"/>
</dbReference>
<keyword evidence="10" id="KW-0966">Cell projection</keyword>
<dbReference type="InterPro" id="IPR036429">
    <property type="entry name" value="SpoA-like_sf"/>
</dbReference>
<comment type="function">
    <text evidence="8">FliM is one of three proteins (FliG, FliN, FliM) that forms the rotor-mounted switch complex (C ring), located at the base of the basal body. This complex interacts with the CheY and CheZ chemotaxis proteins, in addition to contacting components of the motor that determine the direction of flagellar rotation.</text>
</comment>
<dbReference type="Proteomes" id="UP000308001">
    <property type="component" value="Unassembled WGS sequence"/>
</dbReference>
<gene>
    <name evidence="10" type="primary">fliN_1</name>
    <name evidence="10" type="ORF">AAX29_00117</name>
    <name evidence="11" type="ORF">FE246_02795</name>
</gene>